<dbReference type="Proteomes" id="UP001433508">
    <property type="component" value="Unassembled WGS sequence"/>
</dbReference>
<organism evidence="1 2">
    <name type="scientific">Lipomyces kononenkoae</name>
    <name type="common">Yeast</name>
    <dbReference type="NCBI Taxonomy" id="34357"/>
    <lineage>
        <taxon>Eukaryota</taxon>
        <taxon>Fungi</taxon>
        <taxon>Dikarya</taxon>
        <taxon>Ascomycota</taxon>
        <taxon>Saccharomycotina</taxon>
        <taxon>Lipomycetes</taxon>
        <taxon>Lipomycetales</taxon>
        <taxon>Lipomycetaceae</taxon>
        <taxon>Lipomyces</taxon>
    </lineage>
</organism>
<comment type="caution">
    <text evidence="1">The sequence shown here is derived from an EMBL/GenBank/DDBJ whole genome shotgun (WGS) entry which is preliminary data.</text>
</comment>
<protein>
    <submittedName>
        <fullName evidence="1">Uncharacterized protein</fullName>
    </submittedName>
</protein>
<proteinExistence type="predicted"/>
<keyword evidence="2" id="KW-1185">Reference proteome</keyword>
<evidence type="ECO:0000313" key="2">
    <source>
        <dbReference type="Proteomes" id="UP001433508"/>
    </source>
</evidence>
<reference evidence="2" key="1">
    <citation type="journal article" date="2024" name="Front. Bioeng. Biotechnol.">
        <title>Genome-scale model development and genomic sequencing of the oleaginous clade Lipomyces.</title>
        <authorList>
            <person name="Czajka J.J."/>
            <person name="Han Y."/>
            <person name="Kim J."/>
            <person name="Mondo S.J."/>
            <person name="Hofstad B.A."/>
            <person name="Robles A."/>
            <person name="Haridas S."/>
            <person name="Riley R."/>
            <person name="LaButti K."/>
            <person name="Pangilinan J."/>
            <person name="Andreopoulos W."/>
            <person name="Lipzen A."/>
            <person name="Yan J."/>
            <person name="Wang M."/>
            <person name="Ng V."/>
            <person name="Grigoriev I.V."/>
            <person name="Spatafora J.W."/>
            <person name="Magnuson J.K."/>
            <person name="Baker S.E."/>
            <person name="Pomraning K.R."/>
        </authorList>
    </citation>
    <scope>NUCLEOTIDE SEQUENCE [LARGE SCALE GENOMIC DNA]</scope>
    <source>
        <strain evidence="2">CBS 7786</strain>
    </source>
</reference>
<evidence type="ECO:0000313" key="1">
    <source>
        <dbReference type="EMBL" id="KAK9239626.1"/>
    </source>
</evidence>
<name>A0ACC3T6P4_LIPKO</name>
<sequence length="349" mass="35795">MFRLIISLSHVQILFGLSVLFAGFAPVDAQSLTLVGCYSGSGSLVFNETYKYQSSSWCLDYCAPMSNAVLGLTNGADCWCGNAIPSNKVDSSYCNVPCFGFGQDDCGGYGGYFTVYLTGVGTLQNPNALSESSASSSQSSTSTAASSSSLSSEGTSTSSAQSSSTASSSTTTSSSQPETTSFVTAGVTVTTTIPASHSSTGDGAASSATAGSSSANSGSNNNSSSSHGLSGGGIAGVVIGVVGGLAIIAAAVFFYIRYRRRHDDDDDWAGYHGGKGKSRGLGGGSANVNPMVAPPMPHEKLSSNSFNSGRVAIVDQRLNPVMMERRLSDGSLSDEQDYSRKILRVVNID</sequence>
<gene>
    <name evidence="1" type="ORF">V1525DRAFT_424581</name>
</gene>
<dbReference type="EMBL" id="MU971345">
    <property type="protein sequence ID" value="KAK9239626.1"/>
    <property type="molecule type" value="Genomic_DNA"/>
</dbReference>
<accession>A0ACC3T6P4</accession>